<organism evidence="7 8">
    <name type="scientific">Apatococcus fuscideae</name>
    <dbReference type="NCBI Taxonomy" id="2026836"/>
    <lineage>
        <taxon>Eukaryota</taxon>
        <taxon>Viridiplantae</taxon>
        <taxon>Chlorophyta</taxon>
        <taxon>core chlorophytes</taxon>
        <taxon>Trebouxiophyceae</taxon>
        <taxon>Chlorellales</taxon>
        <taxon>Chlorellaceae</taxon>
        <taxon>Apatococcus</taxon>
    </lineage>
</organism>
<dbReference type="PANTHER" id="PTHR47963">
    <property type="entry name" value="DEAD-BOX ATP-DEPENDENT RNA HELICASE 47, MITOCHONDRIAL"/>
    <property type="match status" value="1"/>
</dbReference>
<dbReference type="GO" id="GO:0003724">
    <property type="term" value="F:RNA helicase activity"/>
    <property type="evidence" value="ECO:0007669"/>
    <property type="project" value="TreeGrafter"/>
</dbReference>
<keyword evidence="2" id="KW-0378">Hydrolase</keyword>
<proteinExistence type="predicted"/>
<dbReference type="PROSITE" id="PS51192">
    <property type="entry name" value="HELICASE_ATP_BIND_1"/>
    <property type="match status" value="1"/>
</dbReference>
<evidence type="ECO:0000256" key="1">
    <source>
        <dbReference type="ARBA" id="ARBA00022741"/>
    </source>
</evidence>
<dbReference type="InterPro" id="IPR050547">
    <property type="entry name" value="DEAD_box_RNA_helicases"/>
</dbReference>
<feature type="domain" description="Helicase ATP-binding" evidence="5">
    <location>
        <begin position="18"/>
        <end position="219"/>
    </location>
</feature>
<evidence type="ECO:0000256" key="2">
    <source>
        <dbReference type="ARBA" id="ARBA00022801"/>
    </source>
</evidence>
<evidence type="ECO:0000259" key="6">
    <source>
        <dbReference type="PROSITE" id="PS51194"/>
    </source>
</evidence>
<dbReference type="Proteomes" id="UP001485043">
    <property type="component" value="Unassembled WGS sequence"/>
</dbReference>
<dbReference type="SUPFAM" id="SSF52540">
    <property type="entry name" value="P-loop containing nucleoside triphosphate hydrolases"/>
    <property type="match status" value="1"/>
</dbReference>
<dbReference type="PROSITE" id="PS51194">
    <property type="entry name" value="HELICASE_CTER"/>
    <property type="match status" value="1"/>
</dbReference>
<dbReference type="AlphaFoldDB" id="A0AAW1STC5"/>
<dbReference type="Pfam" id="PF00270">
    <property type="entry name" value="DEAD"/>
    <property type="match status" value="1"/>
</dbReference>
<dbReference type="SMART" id="SM00487">
    <property type="entry name" value="DEXDc"/>
    <property type="match status" value="1"/>
</dbReference>
<evidence type="ECO:0000259" key="5">
    <source>
        <dbReference type="PROSITE" id="PS51192"/>
    </source>
</evidence>
<dbReference type="GO" id="GO:0016787">
    <property type="term" value="F:hydrolase activity"/>
    <property type="evidence" value="ECO:0007669"/>
    <property type="project" value="UniProtKB-KW"/>
</dbReference>
<dbReference type="EMBL" id="JALJOV010001018">
    <property type="protein sequence ID" value="KAK9856421.1"/>
    <property type="molecule type" value="Genomic_DNA"/>
</dbReference>
<evidence type="ECO:0008006" key="9">
    <source>
        <dbReference type="Google" id="ProtNLM"/>
    </source>
</evidence>
<dbReference type="InterPro" id="IPR027417">
    <property type="entry name" value="P-loop_NTPase"/>
</dbReference>
<evidence type="ECO:0000256" key="3">
    <source>
        <dbReference type="ARBA" id="ARBA00022806"/>
    </source>
</evidence>
<keyword evidence="1" id="KW-0547">Nucleotide-binding</keyword>
<gene>
    <name evidence="7" type="ORF">WJX84_004394</name>
</gene>
<dbReference type="SMART" id="SM00490">
    <property type="entry name" value="HELICc"/>
    <property type="match status" value="1"/>
</dbReference>
<accession>A0AAW1STC5</accession>
<dbReference type="InterPro" id="IPR001650">
    <property type="entry name" value="Helicase_C-like"/>
</dbReference>
<dbReference type="InterPro" id="IPR011545">
    <property type="entry name" value="DEAD/DEAH_box_helicase_dom"/>
</dbReference>
<feature type="non-terminal residue" evidence="7">
    <location>
        <position position="1"/>
    </location>
</feature>
<reference evidence="7 8" key="1">
    <citation type="journal article" date="2024" name="Nat. Commun.">
        <title>Phylogenomics reveals the evolutionary origins of lichenization in chlorophyte algae.</title>
        <authorList>
            <person name="Puginier C."/>
            <person name="Libourel C."/>
            <person name="Otte J."/>
            <person name="Skaloud P."/>
            <person name="Haon M."/>
            <person name="Grisel S."/>
            <person name="Petersen M."/>
            <person name="Berrin J.G."/>
            <person name="Delaux P.M."/>
            <person name="Dal Grande F."/>
            <person name="Keller J."/>
        </authorList>
    </citation>
    <scope>NUCLEOTIDE SEQUENCE [LARGE SCALE GENOMIC DNA]</scope>
    <source>
        <strain evidence="7 8">SAG 2523</strain>
    </source>
</reference>
<dbReference type="PANTHER" id="PTHR47963:SF10">
    <property type="entry name" value="ATP-DEPENDENT RNA HELICASE DDX6_DHH1"/>
    <property type="match status" value="1"/>
</dbReference>
<protein>
    <recommendedName>
        <fullName evidence="9">RNA helicase</fullName>
    </recommendedName>
</protein>
<feature type="domain" description="Helicase C-terminal" evidence="6">
    <location>
        <begin position="256"/>
        <end position="404"/>
    </location>
</feature>
<dbReference type="GO" id="GO:0005524">
    <property type="term" value="F:ATP binding"/>
    <property type="evidence" value="ECO:0007669"/>
    <property type="project" value="UniProtKB-KW"/>
</dbReference>
<keyword evidence="8" id="KW-1185">Reference proteome</keyword>
<comment type="caution">
    <text evidence="7">The sequence shown here is derived from an EMBL/GenBank/DDBJ whole genome shotgun (WGS) entry which is preliminary data.</text>
</comment>
<keyword evidence="3" id="KW-0347">Helicase</keyword>
<evidence type="ECO:0000313" key="7">
    <source>
        <dbReference type="EMBL" id="KAK9856421.1"/>
    </source>
</evidence>
<dbReference type="InterPro" id="IPR014001">
    <property type="entry name" value="Helicase_ATP-bd"/>
</dbReference>
<dbReference type="Gene3D" id="3.40.50.300">
    <property type="entry name" value="P-loop containing nucleotide triphosphate hydrolases"/>
    <property type="match status" value="2"/>
</dbReference>
<evidence type="ECO:0000313" key="8">
    <source>
        <dbReference type="Proteomes" id="UP001485043"/>
    </source>
</evidence>
<dbReference type="CDD" id="cd18787">
    <property type="entry name" value="SF2_C_DEAD"/>
    <property type="match status" value="1"/>
</dbReference>
<dbReference type="Pfam" id="PF00271">
    <property type="entry name" value="Helicase_C"/>
    <property type="match status" value="1"/>
</dbReference>
<dbReference type="GO" id="GO:0003723">
    <property type="term" value="F:RNA binding"/>
    <property type="evidence" value="ECO:0007669"/>
    <property type="project" value="TreeGrafter"/>
</dbReference>
<evidence type="ECO:0000256" key="4">
    <source>
        <dbReference type="ARBA" id="ARBA00022840"/>
    </source>
</evidence>
<name>A0AAW1STC5_9CHLO</name>
<sequence length="421" mass="45353">RAEKLGFRFPTEIQRRAAAPIVGGQDVLVQSQTGSGKTLSFVMPLLARLQYPPAVYPEDLKGPQAVIVAPTRELGVQIVMLIYKLLGGTTSARQPGDPANMFQYIGPKGIKVRGILDKEEVLFAKNDNYLFGVHVVVGLPSTLAELITEPNAHELFRALRIIAVDEADACFQDSTEAMGLLLDKAMGTGLKPPVVLLGATLPPGLAADASRKGWMVEPNSVTVGEAAQVPMATKHKFIVAEGSQKLLALARHIRHHLRRNGEDVAPSRALVFASSEDAAEKAAAPLRNVLWNQHRIAVLLPHGEEPIKALTSFRDHAASLLLATPAASRGLDLPEIAYIYNLDPPSTAVDYVHRAGRAGRIGSSSPGTVVTVVTPDQLPALQHMASSLDLTLEEESLDDLKPMLETADDQRTALEDLFNLQ</sequence>
<keyword evidence="4" id="KW-0067">ATP-binding</keyword>